<dbReference type="GO" id="GO:0005829">
    <property type="term" value="C:cytosol"/>
    <property type="evidence" value="ECO:0007669"/>
    <property type="project" value="TreeGrafter"/>
</dbReference>
<keyword evidence="9" id="KW-1185">Reference proteome</keyword>
<dbReference type="EC" id="3.4.21.26" evidence="2"/>
<evidence type="ECO:0000313" key="8">
    <source>
        <dbReference type="EMBL" id="TXD95086.1"/>
    </source>
</evidence>
<dbReference type="Pfam" id="PF02897">
    <property type="entry name" value="Peptidase_S9_N"/>
    <property type="match status" value="1"/>
</dbReference>
<sequence length="722" mass="82487">MKTFKKLFLTNYLILLPIFCYSQEKQINQLIYPNINGEIKHEIKFGVKVTDDFYNLNDIENEKIKEWFKLQDSLAEAYFDTIESMQKYLERFKQLQNITQSKVSMITVNETGNYFYLKKDDSLGMEKLFYKQKLDAEEKELFDPNHYAIGDKEISYLKPSFDGKKIAIGFNENNDFSSKIKIYDLEAGKFLNDEITNINPDFGGIEWLPDNSGFIYLYFPEVDTSKPDFKKKSFSVLHKIGEDSINVTPIFGSDTNLEISADFYPKVKIGSSKDKFIIGYVASSDDYYDSFIAEMSDVINGKPDWKPFFKKDDKIYYDQGELRGEEFIFRQGKLKGNSLAKINISRPDFNNPIILVEGTKDDPITNFGLTRDHIFFTRSLYGANVSLFKISSGNQLTQFDLPFTPGYISFFGESLSHNNIGVGLDGWTSNYTRYIIDKKDNVQKEKLSNESEYHDFANVISEQVMVTSHDGIKVPMSLVYKKGIKKNSDNEVFIFVYGAYGESLSPFFSPIFLDWAAQGGILAFPHVRGGGEKGKEWHEQGMKNLKYNSWKDLIACTEALIDMNLTKEGLISLYTNSAGGVTAAMAVNERPDLYSSFIAEVPRLNPFGLESSNTASSTSYLEYGTVKDSAEYVGLIKMDPYLNIKPNTNYPATLIMPSYNDDRIPLWDNGKYIAKLQKYNTANTAILMDIDYDSGHETFGDYNETIRLYSKIFSFAKSNMKN</sequence>
<keyword evidence="4" id="KW-0378">Hydrolase</keyword>
<dbReference type="InterPro" id="IPR029058">
    <property type="entry name" value="AB_hydrolase_fold"/>
</dbReference>
<dbReference type="Gene3D" id="2.130.10.120">
    <property type="entry name" value="Prolyl oligopeptidase, N-terminal domain"/>
    <property type="match status" value="1"/>
</dbReference>
<dbReference type="InterPro" id="IPR023302">
    <property type="entry name" value="Pept_S9A_N"/>
</dbReference>
<dbReference type="SUPFAM" id="SSF50993">
    <property type="entry name" value="Peptidase/esterase 'gauge' domain"/>
    <property type="match status" value="1"/>
</dbReference>
<evidence type="ECO:0000256" key="2">
    <source>
        <dbReference type="ARBA" id="ARBA00011897"/>
    </source>
</evidence>
<feature type="domain" description="Peptidase S9 prolyl oligopeptidase catalytic" evidence="6">
    <location>
        <begin position="515"/>
        <end position="721"/>
    </location>
</feature>
<evidence type="ECO:0000256" key="4">
    <source>
        <dbReference type="ARBA" id="ARBA00022801"/>
    </source>
</evidence>
<evidence type="ECO:0000256" key="3">
    <source>
        <dbReference type="ARBA" id="ARBA00022670"/>
    </source>
</evidence>
<dbReference type="Proteomes" id="UP000321367">
    <property type="component" value="Unassembled WGS sequence"/>
</dbReference>
<evidence type="ECO:0000256" key="5">
    <source>
        <dbReference type="ARBA" id="ARBA00022825"/>
    </source>
</evidence>
<evidence type="ECO:0000313" key="9">
    <source>
        <dbReference type="Proteomes" id="UP000321367"/>
    </source>
</evidence>
<dbReference type="GO" id="GO:0006508">
    <property type="term" value="P:proteolysis"/>
    <property type="evidence" value="ECO:0007669"/>
    <property type="project" value="UniProtKB-KW"/>
</dbReference>
<evidence type="ECO:0000259" key="6">
    <source>
        <dbReference type="Pfam" id="PF00326"/>
    </source>
</evidence>
<dbReference type="InterPro" id="IPR002470">
    <property type="entry name" value="Peptidase_S9A"/>
</dbReference>
<evidence type="ECO:0000259" key="7">
    <source>
        <dbReference type="Pfam" id="PF02897"/>
    </source>
</evidence>
<keyword evidence="5" id="KW-0720">Serine protease</keyword>
<dbReference type="GO" id="GO:0004252">
    <property type="term" value="F:serine-type endopeptidase activity"/>
    <property type="evidence" value="ECO:0007669"/>
    <property type="project" value="UniProtKB-EC"/>
</dbReference>
<dbReference type="PANTHER" id="PTHR42881">
    <property type="entry name" value="PROLYL ENDOPEPTIDASE"/>
    <property type="match status" value="1"/>
</dbReference>
<feature type="domain" description="Peptidase S9A N-terminal" evidence="7">
    <location>
        <begin position="43"/>
        <end position="402"/>
    </location>
</feature>
<comment type="catalytic activity">
    <reaction evidence="1">
        <text>Hydrolysis of Pro-|-Xaa &gt;&gt; Ala-|-Xaa in oligopeptides.</text>
        <dbReference type="EC" id="3.4.21.26"/>
    </reaction>
</comment>
<dbReference type="GO" id="GO:0070012">
    <property type="term" value="F:oligopeptidase activity"/>
    <property type="evidence" value="ECO:0007669"/>
    <property type="project" value="TreeGrafter"/>
</dbReference>
<dbReference type="InterPro" id="IPR001375">
    <property type="entry name" value="Peptidase_S9_cat"/>
</dbReference>
<dbReference type="OrthoDB" id="9801421at2"/>
<dbReference type="InterPro" id="IPR051167">
    <property type="entry name" value="Prolyl_oligopep/macrocyclase"/>
</dbReference>
<dbReference type="Gene3D" id="3.40.50.1820">
    <property type="entry name" value="alpha/beta hydrolase"/>
    <property type="match status" value="1"/>
</dbReference>
<dbReference type="PRINTS" id="PR00862">
    <property type="entry name" value="PROLIGOPTASE"/>
</dbReference>
<dbReference type="Pfam" id="PF00326">
    <property type="entry name" value="Peptidase_S9"/>
    <property type="match status" value="1"/>
</dbReference>
<dbReference type="EMBL" id="VORY01000002">
    <property type="protein sequence ID" value="TXD95086.1"/>
    <property type="molecule type" value="Genomic_DNA"/>
</dbReference>
<proteinExistence type="predicted"/>
<gene>
    <name evidence="8" type="ORF">ES724_02750</name>
</gene>
<evidence type="ECO:0000256" key="1">
    <source>
        <dbReference type="ARBA" id="ARBA00001070"/>
    </source>
</evidence>
<accession>A0A5C6ZY93</accession>
<dbReference type="AlphaFoldDB" id="A0A5C6ZY93"/>
<name>A0A5C6ZY93_9FLAO</name>
<keyword evidence="3" id="KW-0645">Protease</keyword>
<protein>
    <recommendedName>
        <fullName evidence="2">prolyl oligopeptidase</fullName>
        <ecNumber evidence="2">3.4.21.26</ecNumber>
    </recommendedName>
</protein>
<dbReference type="RefSeq" id="WP_146929256.1">
    <property type="nucleotide sequence ID" value="NZ_CBCSHZ010000001.1"/>
</dbReference>
<organism evidence="8 9">
    <name type="scientific">Gillisia hiemivivida</name>
    <dbReference type="NCBI Taxonomy" id="291190"/>
    <lineage>
        <taxon>Bacteria</taxon>
        <taxon>Pseudomonadati</taxon>
        <taxon>Bacteroidota</taxon>
        <taxon>Flavobacteriia</taxon>
        <taxon>Flavobacteriales</taxon>
        <taxon>Flavobacteriaceae</taxon>
        <taxon>Gillisia</taxon>
    </lineage>
</organism>
<reference evidence="8 9" key="1">
    <citation type="submission" date="2019-08" db="EMBL/GenBank/DDBJ databases">
        <title>Genome sequence of Gillisia hiemivivida IC154 (type strain).</title>
        <authorList>
            <person name="Bowman J.P."/>
        </authorList>
    </citation>
    <scope>NUCLEOTIDE SEQUENCE [LARGE SCALE GENOMIC DNA]</scope>
    <source>
        <strain evidence="8 9">IC154</strain>
    </source>
</reference>
<dbReference type="PANTHER" id="PTHR42881:SF2">
    <property type="entry name" value="PROLYL ENDOPEPTIDASE"/>
    <property type="match status" value="1"/>
</dbReference>
<comment type="caution">
    <text evidence="8">The sequence shown here is derived from an EMBL/GenBank/DDBJ whole genome shotgun (WGS) entry which is preliminary data.</text>
</comment>
<dbReference type="SUPFAM" id="SSF53474">
    <property type="entry name" value="alpha/beta-Hydrolases"/>
    <property type="match status" value="1"/>
</dbReference>